<dbReference type="EMBL" id="KC503762">
    <property type="protein sequence ID" value="AGE11570.1"/>
    <property type="molecule type" value="Genomic_DNA"/>
</dbReference>
<evidence type="ECO:0000313" key="5">
    <source>
        <dbReference type="Proteomes" id="UP000132784"/>
    </source>
</evidence>
<feature type="compositionally biased region" description="Basic and acidic residues" evidence="1">
    <location>
        <begin position="170"/>
        <end position="198"/>
    </location>
</feature>
<dbReference type="RefSeq" id="YP_007417866.1">
    <property type="nucleotide sequence ID" value="NC_020231.1"/>
</dbReference>
<organism evidence="3 4">
    <name type="scientific">Guinea pig cytomegalovirus (strain 22122)</name>
    <name type="common">GPCMV</name>
    <dbReference type="NCBI Taxonomy" id="103920"/>
    <lineage>
        <taxon>Viruses</taxon>
        <taxon>Duplodnaviria</taxon>
        <taxon>Heunggongvirae</taxon>
        <taxon>Peploviricota</taxon>
        <taxon>Herviviricetes</taxon>
        <taxon>Herpesvirales</taxon>
        <taxon>Orthoherpesviridae</taxon>
        <taxon>Betaherpesvirinae</taxon>
        <taxon>Quwivirus</taxon>
        <taxon>Quwivirus caviidbeta2</taxon>
    </lineage>
</organism>
<proteinExistence type="predicted"/>
<sequence length="204" mass="21849">MCHGWFLASAVRRPPARISPSPSRRVPRAGKSLAGGVIGPSSLVYVQLGRERLDLRWVRKGFVAGSVPQDEETDDATQGQRQPAQEHKADEHVHGRLVLVVGDGLVLDDGVQGSAHPAEGAEVVAELDLHVSDENGLQDYQVDAGQEGKDDDGGEHHVAGPDQEAVAESQAERHGQDHGGEPHGHLKEVHDGRLELDRAPQLGV</sequence>
<protein>
    <submittedName>
        <fullName evidence="2 3">Gp99.1</fullName>
    </submittedName>
</protein>
<dbReference type="KEGG" id="vg:14536693"/>
<evidence type="ECO:0000256" key="1">
    <source>
        <dbReference type="SAM" id="MobiDB-lite"/>
    </source>
</evidence>
<organismHost>
    <name type="scientific">Cavia porcellus</name>
    <name type="common">Guinea pig</name>
    <dbReference type="NCBI Taxonomy" id="10141"/>
</organismHost>
<dbReference type="EMBL" id="AB592928">
    <property type="protein sequence ID" value="BAJ78558.1"/>
    <property type="molecule type" value="Genomic_DNA"/>
</dbReference>
<gene>
    <name evidence="3" type="primary">gp99.1</name>
</gene>
<dbReference type="Proteomes" id="UP000102041">
    <property type="component" value="Segment"/>
</dbReference>
<reference evidence="3 4" key="1">
    <citation type="journal article" date="2011" name="J. Gen. Virol.">
        <title>Re-evaluation of the genome sequence of guinea pig cytomegalovirus.</title>
        <authorList>
            <person name="Kanai K."/>
            <person name="Yamada S."/>
            <person name="Yamamoto Y."/>
            <person name="Fukui Y."/>
            <person name="Kurane I."/>
            <person name="Inoue N."/>
        </authorList>
    </citation>
    <scope>NUCLEOTIDE SEQUENCE [LARGE SCALE GENOMIC DNA]</scope>
    <source>
        <strain evidence="3">22122</strain>
    </source>
</reference>
<feature type="compositionally biased region" description="Basic and acidic residues" evidence="1">
    <location>
        <begin position="84"/>
        <end position="93"/>
    </location>
</feature>
<keyword evidence="5" id="KW-1185">Reference proteome</keyword>
<evidence type="ECO:0000313" key="2">
    <source>
        <dbReference type="EMBL" id="AGE11570.1"/>
    </source>
</evidence>
<dbReference type="GeneID" id="14536693"/>
<reference evidence="2 5" key="2">
    <citation type="journal article" date="2013" name="Genome Announc.">
        <title>Complete genome sequence of pathogenic Guinea pig cytomegalovirus from salivary gland homogenates of infected animals.</title>
        <authorList>
            <person name="Yang D."/>
            <person name="Tamburro K."/>
            <person name="Dittmer D."/>
            <person name="Cui X."/>
            <person name="McVoy M.A."/>
            <person name="Hernandez-Alvarado N."/>
            <person name="Schleiss M.R."/>
        </authorList>
    </citation>
    <scope>NUCLEOTIDE SEQUENCE [LARGE SCALE GENOMIC DNA]</scope>
    <source>
        <strain evidence="2">21222</strain>
    </source>
</reference>
<feature type="region of interest" description="Disordered" evidence="1">
    <location>
        <begin position="68"/>
        <end position="93"/>
    </location>
</feature>
<feature type="region of interest" description="Disordered" evidence="1">
    <location>
        <begin position="143"/>
        <end position="204"/>
    </location>
</feature>
<dbReference type="Proteomes" id="UP000132784">
    <property type="component" value="Segment"/>
</dbReference>
<name>B7TQ02_GPCMV</name>
<evidence type="ECO:0000313" key="3">
    <source>
        <dbReference type="EMBL" id="BAJ78558.1"/>
    </source>
</evidence>
<accession>B7TQ02</accession>
<evidence type="ECO:0000313" key="4">
    <source>
        <dbReference type="Proteomes" id="UP000102041"/>
    </source>
</evidence>